<protein>
    <submittedName>
        <fullName evidence="3">Sensor histidine kinase YesM</fullName>
    </submittedName>
</protein>
<feature type="transmembrane region" description="Helical" evidence="1">
    <location>
        <begin position="110"/>
        <end position="128"/>
    </location>
</feature>
<feature type="transmembrane region" description="Helical" evidence="1">
    <location>
        <begin position="42"/>
        <end position="60"/>
    </location>
</feature>
<dbReference type="AlphaFoldDB" id="A0AAE4BRE8"/>
<reference evidence="3" key="1">
    <citation type="submission" date="2023-07" db="EMBL/GenBank/DDBJ databases">
        <title>Genomic Encyclopedia of Type Strains, Phase IV (KMG-IV): sequencing the most valuable type-strain genomes for metagenomic binning, comparative biology and taxonomic classification.</title>
        <authorList>
            <person name="Goeker M."/>
        </authorList>
    </citation>
    <scope>NUCLEOTIDE SEQUENCE</scope>
    <source>
        <strain evidence="3">DSM 26174</strain>
    </source>
</reference>
<feature type="domain" description="Signal transduction histidine kinase internal region" evidence="2">
    <location>
        <begin position="149"/>
        <end position="228"/>
    </location>
</feature>
<feature type="transmembrane region" description="Helical" evidence="1">
    <location>
        <begin position="12"/>
        <end position="30"/>
    </location>
</feature>
<dbReference type="InterPro" id="IPR050640">
    <property type="entry name" value="Bact_2-comp_sensor_kinase"/>
</dbReference>
<organism evidence="3 4">
    <name type="scientific">Aureibacter tunicatorum</name>
    <dbReference type="NCBI Taxonomy" id="866807"/>
    <lineage>
        <taxon>Bacteria</taxon>
        <taxon>Pseudomonadati</taxon>
        <taxon>Bacteroidota</taxon>
        <taxon>Cytophagia</taxon>
        <taxon>Cytophagales</taxon>
        <taxon>Persicobacteraceae</taxon>
        <taxon>Aureibacter</taxon>
    </lineage>
</organism>
<dbReference type="PANTHER" id="PTHR34220:SF7">
    <property type="entry name" value="SENSOR HISTIDINE KINASE YPDA"/>
    <property type="match status" value="1"/>
</dbReference>
<comment type="caution">
    <text evidence="3">The sequence shown here is derived from an EMBL/GenBank/DDBJ whole genome shotgun (WGS) entry which is preliminary data.</text>
</comment>
<gene>
    <name evidence="3" type="ORF">HNQ88_001623</name>
</gene>
<dbReference type="GO" id="GO:0000155">
    <property type="term" value="F:phosphorelay sensor kinase activity"/>
    <property type="evidence" value="ECO:0007669"/>
    <property type="project" value="InterPro"/>
</dbReference>
<dbReference type="EMBL" id="JAVDQD010000002">
    <property type="protein sequence ID" value="MDR6238586.1"/>
    <property type="molecule type" value="Genomic_DNA"/>
</dbReference>
<dbReference type="RefSeq" id="WP_309938092.1">
    <property type="nucleotide sequence ID" value="NZ_AP025305.1"/>
</dbReference>
<evidence type="ECO:0000313" key="4">
    <source>
        <dbReference type="Proteomes" id="UP001185092"/>
    </source>
</evidence>
<dbReference type="GO" id="GO:0016020">
    <property type="term" value="C:membrane"/>
    <property type="evidence" value="ECO:0007669"/>
    <property type="project" value="InterPro"/>
</dbReference>
<keyword evidence="3" id="KW-0808">Transferase</keyword>
<evidence type="ECO:0000256" key="1">
    <source>
        <dbReference type="SAM" id="Phobius"/>
    </source>
</evidence>
<name>A0AAE4BRE8_9BACT</name>
<dbReference type="InterPro" id="IPR010559">
    <property type="entry name" value="Sig_transdc_His_kin_internal"/>
</dbReference>
<dbReference type="PANTHER" id="PTHR34220">
    <property type="entry name" value="SENSOR HISTIDINE KINASE YPDA"/>
    <property type="match status" value="1"/>
</dbReference>
<feature type="transmembrane region" description="Helical" evidence="1">
    <location>
        <begin position="69"/>
        <end position="90"/>
    </location>
</feature>
<sequence length="332" mass="39060">MKNSKKEYIKLYALLLIYSFIDMLFLRFTLFNGNLNGLISEAFLWVFLVLVIMTLIYEFLFRVLSDWRFINICLIGFIPLTVITLSLQYAVMNYFHSESINHNYLPDFGLFIRSIYLGTLIYLTYLGGKRDKLKTEQINALKNQQAELKIDLLEQQINPHFLFNNLSILTTLIDNNNKLKATRFLESFSNVYRYVIEHRSQDFIPLSMELKMADDYLLLMKERFENQFIFEMDLGNQVNNYFIIPNTLHILFENIFKHNMMNAKNPLLITMVLKDGSLRIENQKKAKKHKSVSTGVGLKNLSGRYQLLMGETTEVKDKEDSFQVNIPLIQNY</sequence>
<accession>A0AAE4BRE8</accession>
<keyword evidence="3" id="KW-0418">Kinase</keyword>
<evidence type="ECO:0000313" key="3">
    <source>
        <dbReference type="EMBL" id="MDR6238586.1"/>
    </source>
</evidence>
<evidence type="ECO:0000259" key="2">
    <source>
        <dbReference type="Pfam" id="PF06580"/>
    </source>
</evidence>
<keyword evidence="1" id="KW-1133">Transmembrane helix</keyword>
<dbReference type="Proteomes" id="UP001185092">
    <property type="component" value="Unassembled WGS sequence"/>
</dbReference>
<keyword evidence="1" id="KW-0812">Transmembrane</keyword>
<keyword evidence="1" id="KW-0472">Membrane</keyword>
<keyword evidence="4" id="KW-1185">Reference proteome</keyword>
<proteinExistence type="predicted"/>
<dbReference type="Pfam" id="PF06580">
    <property type="entry name" value="His_kinase"/>
    <property type="match status" value="1"/>
</dbReference>